<organism evidence="13 14">
    <name type="scientific">Lachancea quebecensis</name>
    <dbReference type="NCBI Taxonomy" id="1654605"/>
    <lineage>
        <taxon>Eukaryota</taxon>
        <taxon>Fungi</taxon>
        <taxon>Dikarya</taxon>
        <taxon>Ascomycota</taxon>
        <taxon>Saccharomycotina</taxon>
        <taxon>Saccharomycetes</taxon>
        <taxon>Saccharomycetales</taxon>
        <taxon>Saccharomycetaceae</taxon>
        <taxon>Lachancea</taxon>
    </lineage>
</organism>
<dbReference type="GO" id="GO:0005634">
    <property type="term" value="C:nucleus"/>
    <property type="evidence" value="ECO:0007669"/>
    <property type="project" value="UniProtKB-SubCell"/>
</dbReference>
<feature type="domain" description="RecF/RecN/SMC N-terminal" evidence="12">
    <location>
        <begin position="47"/>
        <end position="1052"/>
    </location>
</feature>
<feature type="coiled-coil region" evidence="10">
    <location>
        <begin position="278"/>
        <end position="305"/>
    </location>
</feature>
<dbReference type="InterPro" id="IPR003395">
    <property type="entry name" value="RecF/RecN/SMC_N"/>
</dbReference>
<keyword evidence="7" id="KW-0067">ATP-binding</keyword>
<keyword evidence="8 10" id="KW-0175">Coiled coil</keyword>
<sequence>MLTSGEKRHITDSNATPGTQRKEGEAHSSKRLKLGEDDLALFRAGSIVTLRLENFVTYALTEFHMSPSLNMIIGPNGSGKSTFVCAVCLGLAGKPEYIGRSTKIEDYIKNGEDRSVIEVTLKRDSAAEDRYVASDGTTKVTRVLHRNRKASEYYLNGQSVTEITVKRLVSELNIQLDNLCQFLSQERVEEFARLKSDRLLVETARSVDVNMVTDLEDLKALQGEELVEAKELELKSSRALELKATRDKLTASVRALENFKRKKEELGMHEKLLPYVQVKDHKVRIKQYKREYEEMRKQLKDLISDKKPFRNTQQLIEVETAERSETKKKLEAQLKISKRTFPSYLEKLEQFKEKVRGKQAQLKYYEDRTGKIKDEIVVVEHNLKDEQAKQEALPVPDQAVYEKVQADRKEITDKDLELEQQRTDLNANLVNADYHMDILKRKLQQENESLLSTDRIGILDGKRFEELKNAVLFVRSRPEMQSKVLEPPIMSISVKDPQFASYLGTCTDFATSLALTIVDSESYRTFGDELLNRFRVNIRELSPAPITSPLPLSELRKLGFQGYLSDFLSGDSSVLKMLCQQHKLHTIPVSRNPMSSRLMDYLMKPDESNNLKFRRVIAGNYVYDFKRSAYGGRQIFSSEFKVRPCQFFKGSVLTEERKVEIKESMARISGQIQAKKDEVHSTTQKIQELRSELQSNKHRDVELHKIASKFNDQKKMIAHCSHRIKALENKLTMLRTDLKQDVTTKINDCRESIKSALREQVKVMSEITQFVSKLQGLQRDISLATIKHLEAFNIERSMNEVIGFFNEKEEQLRRTYEEAKTKYASMKDTDEYRGWMDKIRRYSDAEKTQLADLADKYQQSNNFDLSFISNAIDRLKSEIGMLNQDESVLEIMRQTEAELDELDRVVPRKEAALLDIRRTLQEKRSQLEPKLDAIVEKISRNFCALFKNVGSAGAVRLDKPEQFSDWKIEIMVKFRDNAALKRLDSHTQSGGERAVSTVLYMIALQDVTSAPFRVVDEINQGMDSRNERIVHKSMVESACSHNNSQYILVTPKLLTQLHYHEKVRIHCVMAGAWIPDPIVNQDKIRFGQTSNYVF</sequence>
<dbReference type="Pfam" id="PF02463">
    <property type="entry name" value="SMC_N"/>
    <property type="match status" value="1"/>
</dbReference>
<dbReference type="GO" id="GO:0003697">
    <property type="term" value="F:single-stranded DNA binding"/>
    <property type="evidence" value="ECO:0007669"/>
    <property type="project" value="TreeGrafter"/>
</dbReference>
<evidence type="ECO:0000256" key="9">
    <source>
        <dbReference type="ARBA" id="ARBA00023242"/>
    </source>
</evidence>
<evidence type="ECO:0000256" key="10">
    <source>
        <dbReference type="SAM" id="Coils"/>
    </source>
</evidence>
<evidence type="ECO:0000313" key="14">
    <source>
        <dbReference type="Proteomes" id="UP000236544"/>
    </source>
</evidence>
<evidence type="ECO:0000256" key="2">
    <source>
        <dbReference type="ARBA" id="ARBA00004286"/>
    </source>
</evidence>
<evidence type="ECO:0000313" key="13">
    <source>
        <dbReference type="EMBL" id="CUS20756.1"/>
    </source>
</evidence>
<dbReference type="PANTHER" id="PTHR45916">
    <property type="entry name" value="STRUCTURAL MAINTENANCE OF CHROMOSOMES PROTEIN 5"/>
    <property type="match status" value="1"/>
</dbReference>
<dbReference type="AlphaFoldDB" id="A0A0P1KLF2"/>
<dbReference type="GO" id="GO:0030915">
    <property type="term" value="C:Smc5-Smc6 complex"/>
    <property type="evidence" value="ECO:0007669"/>
    <property type="project" value="UniProtKB-ARBA"/>
</dbReference>
<keyword evidence="9" id="KW-0539">Nucleus</keyword>
<proteinExistence type="inferred from homology"/>
<protein>
    <recommendedName>
        <fullName evidence="4">Structural maintenance of chromosomes protein 5</fullName>
    </recommendedName>
</protein>
<dbReference type="EMBL" id="LN890560">
    <property type="protein sequence ID" value="CUS20756.1"/>
    <property type="molecule type" value="Genomic_DNA"/>
</dbReference>
<feature type="region of interest" description="Disordered" evidence="11">
    <location>
        <begin position="1"/>
        <end position="30"/>
    </location>
</feature>
<accession>A0A0P1KLF2</accession>
<dbReference type="Gene3D" id="3.40.50.300">
    <property type="entry name" value="P-loop containing nucleotide triphosphate hydrolases"/>
    <property type="match status" value="2"/>
</dbReference>
<name>A0A0P1KLF2_9SACH</name>
<evidence type="ECO:0000256" key="4">
    <source>
        <dbReference type="ARBA" id="ARBA00018687"/>
    </source>
</evidence>
<dbReference type="OrthoDB" id="10254973at2759"/>
<dbReference type="Proteomes" id="UP000236544">
    <property type="component" value="Unassembled WGS sequence"/>
</dbReference>
<dbReference type="GO" id="GO:0007059">
    <property type="term" value="P:chromosome segregation"/>
    <property type="evidence" value="ECO:0007669"/>
    <property type="project" value="UniProtKB-ARBA"/>
</dbReference>
<dbReference type="FunFam" id="3.40.50.300:FF:001301">
    <property type="entry name" value="Structural maintenance of chromosomes 5"/>
    <property type="match status" value="1"/>
</dbReference>
<evidence type="ECO:0000256" key="6">
    <source>
        <dbReference type="ARBA" id="ARBA00022741"/>
    </source>
</evidence>
<dbReference type="SUPFAM" id="SSF52540">
    <property type="entry name" value="P-loop containing nucleoside triphosphate hydrolases"/>
    <property type="match status" value="1"/>
</dbReference>
<evidence type="ECO:0000256" key="11">
    <source>
        <dbReference type="SAM" id="MobiDB-lite"/>
    </source>
</evidence>
<gene>
    <name evidence="13" type="ORF">LAQU0_S01e13960g</name>
</gene>
<reference evidence="14" key="1">
    <citation type="submission" date="2015-10" db="EMBL/GenBank/DDBJ databases">
        <authorList>
            <person name="Devillers H."/>
        </authorList>
    </citation>
    <scope>NUCLEOTIDE SEQUENCE [LARGE SCALE GENOMIC DNA]</scope>
</reference>
<evidence type="ECO:0000256" key="8">
    <source>
        <dbReference type="ARBA" id="ARBA00023054"/>
    </source>
</evidence>
<dbReference type="GO" id="GO:0000724">
    <property type="term" value="P:double-strand break repair via homologous recombination"/>
    <property type="evidence" value="ECO:0007669"/>
    <property type="project" value="TreeGrafter"/>
</dbReference>
<keyword evidence="5" id="KW-0158">Chromosome</keyword>
<evidence type="ECO:0000256" key="3">
    <source>
        <dbReference type="ARBA" id="ARBA00010171"/>
    </source>
</evidence>
<evidence type="ECO:0000256" key="5">
    <source>
        <dbReference type="ARBA" id="ARBA00022454"/>
    </source>
</evidence>
<dbReference type="Gene3D" id="1.20.5.110">
    <property type="match status" value="1"/>
</dbReference>
<comment type="subcellular location">
    <subcellularLocation>
        <location evidence="2">Chromosome</location>
    </subcellularLocation>
    <subcellularLocation>
        <location evidence="1">Nucleus</location>
    </subcellularLocation>
</comment>
<evidence type="ECO:0000256" key="1">
    <source>
        <dbReference type="ARBA" id="ARBA00004123"/>
    </source>
</evidence>
<dbReference type="PANTHER" id="PTHR45916:SF1">
    <property type="entry name" value="STRUCTURAL MAINTENANCE OF CHROMOSOMES PROTEIN 5"/>
    <property type="match status" value="1"/>
</dbReference>
<feature type="compositionally biased region" description="Basic and acidic residues" evidence="11">
    <location>
        <begin position="1"/>
        <end position="11"/>
    </location>
</feature>
<keyword evidence="6" id="KW-0547">Nucleotide-binding</keyword>
<dbReference type="GO" id="GO:0005524">
    <property type="term" value="F:ATP binding"/>
    <property type="evidence" value="ECO:0007669"/>
    <property type="project" value="UniProtKB-KW"/>
</dbReference>
<comment type="similarity">
    <text evidence="3">Belongs to the SMC family. SMC5 subfamily.</text>
</comment>
<keyword evidence="14" id="KW-1185">Reference proteome</keyword>
<evidence type="ECO:0000259" key="12">
    <source>
        <dbReference type="Pfam" id="PF02463"/>
    </source>
</evidence>
<dbReference type="InterPro" id="IPR027417">
    <property type="entry name" value="P-loop_NTPase"/>
</dbReference>
<feature type="compositionally biased region" description="Basic and acidic residues" evidence="11">
    <location>
        <begin position="20"/>
        <end position="30"/>
    </location>
</feature>
<evidence type="ECO:0000256" key="7">
    <source>
        <dbReference type="ARBA" id="ARBA00022840"/>
    </source>
</evidence>
<dbReference type="CDD" id="cd22879">
    <property type="entry name" value="Smc5_CC_C"/>
    <property type="match status" value="1"/>
</dbReference>